<feature type="transmembrane region" description="Helical" evidence="6">
    <location>
        <begin position="320"/>
        <end position="339"/>
    </location>
</feature>
<evidence type="ECO:0000313" key="9">
    <source>
        <dbReference type="Proteomes" id="UP001176940"/>
    </source>
</evidence>
<evidence type="ECO:0000256" key="2">
    <source>
        <dbReference type="ARBA" id="ARBA00022525"/>
    </source>
</evidence>
<reference evidence="8" key="1">
    <citation type="submission" date="2023-07" db="EMBL/GenBank/DDBJ databases">
        <authorList>
            <person name="Stuckert A."/>
        </authorList>
    </citation>
    <scope>NUCLEOTIDE SEQUENCE</scope>
</reference>
<organism evidence="8 9">
    <name type="scientific">Ranitomeya imitator</name>
    <name type="common">mimic poison frog</name>
    <dbReference type="NCBI Taxonomy" id="111125"/>
    <lineage>
        <taxon>Eukaryota</taxon>
        <taxon>Metazoa</taxon>
        <taxon>Chordata</taxon>
        <taxon>Craniata</taxon>
        <taxon>Vertebrata</taxon>
        <taxon>Euteleostomi</taxon>
        <taxon>Amphibia</taxon>
        <taxon>Batrachia</taxon>
        <taxon>Anura</taxon>
        <taxon>Neobatrachia</taxon>
        <taxon>Hyloidea</taxon>
        <taxon>Dendrobatidae</taxon>
        <taxon>Dendrobatinae</taxon>
        <taxon>Ranitomeya</taxon>
    </lineage>
</organism>
<dbReference type="Proteomes" id="UP001176940">
    <property type="component" value="Unassembled WGS sequence"/>
</dbReference>
<keyword evidence="6" id="KW-1133">Transmembrane helix</keyword>
<evidence type="ECO:0000256" key="4">
    <source>
        <dbReference type="ARBA" id="ARBA00023180"/>
    </source>
</evidence>
<protein>
    <recommendedName>
        <fullName evidence="7">ZP domain-containing protein</fullName>
    </recommendedName>
</protein>
<dbReference type="PANTHER" id="PTHR23343:SF31">
    <property type="entry name" value="ZONA PELLUCIDA SPERM-BINDING PROTEIN 4"/>
    <property type="match status" value="1"/>
</dbReference>
<evidence type="ECO:0000313" key="8">
    <source>
        <dbReference type="EMBL" id="CAJ0916630.1"/>
    </source>
</evidence>
<evidence type="ECO:0000256" key="3">
    <source>
        <dbReference type="ARBA" id="ARBA00022729"/>
    </source>
</evidence>
<keyword evidence="2" id="KW-0964">Secreted</keyword>
<gene>
    <name evidence="8" type="ORF">RIMI_LOCUS326436</name>
</gene>
<comment type="subcellular location">
    <subcellularLocation>
        <location evidence="1">Secreted</location>
    </subcellularLocation>
</comment>
<feature type="compositionally biased region" description="Basic and acidic residues" evidence="5">
    <location>
        <begin position="33"/>
        <end position="52"/>
    </location>
</feature>
<sequence length="354" mass="39392">MDYQLGKVKTGTHKTSNVPRSSSRLRRSVILPTRREEAEDRSKDHGCKESSKLKSKRRNVASRIFDCVYIGDRQGGAHALSAQNDCGTWIIRRPSGAVALNAFYNGCYVYEENDEHVMTILVEKEYSPGNWTFFQIKTLKCPKLRVTIQCSQDELISVISKAFTRPQLKLDSVRLIMGEAACKPVLKNNGFLMFNLSACGTTHKEVDGIAIYETVLLANIDLRPNTSTKTSLPIRFHIQCSLGSSDLSTEYTNVLIPSPLPSDVPKPLMLQMRLTKEKMTMYKAAGNRTVLVSSQGPLYFPNGASGKGSPALPQLLAEKWERIVLVVGVLAALLSIWIIKRRCKKLNEKAVSGI</sequence>
<dbReference type="EMBL" id="CAUEEQ010000370">
    <property type="protein sequence ID" value="CAJ0916630.1"/>
    <property type="molecule type" value="Genomic_DNA"/>
</dbReference>
<dbReference type="InterPro" id="IPR054554">
    <property type="entry name" value="ZP1/4_Ig-like"/>
</dbReference>
<name>A0ABN9KRJ4_9NEOB</name>
<dbReference type="InterPro" id="IPR001507">
    <property type="entry name" value="ZP_dom"/>
</dbReference>
<evidence type="ECO:0000256" key="6">
    <source>
        <dbReference type="SAM" id="Phobius"/>
    </source>
</evidence>
<keyword evidence="4" id="KW-0325">Glycoprotein</keyword>
<dbReference type="Pfam" id="PF22821">
    <property type="entry name" value="ZP1_ZP4_Ig-like"/>
    <property type="match status" value="1"/>
</dbReference>
<feature type="region of interest" description="Disordered" evidence="5">
    <location>
        <begin position="1"/>
        <end position="54"/>
    </location>
</feature>
<accession>A0ABN9KRJ4</accession>
<dbReference type="Pfam" id="PF23344">
    <property type="entry name" value="ZP-N"/>
    <property type="match status" value="1"/>
</dbReference>
<evidence type="ECO:0000256" key="5">
    <source>
        <dbReference type="SAM" id="MobiDB-lite"/>
    </source>
</evidence>
<evidence type="ECO:0000259" key="7">
    <source>
        <dbReference type="PROSITE" id="PS51034"/>
    </source>
</evidence>
<evidence type="ECO:0000256" key="1">
    <source>
        <dbReference type="ARBA" id="ARBA00004613"/>
    </source>
</evidence>
<keyword evidence="3" id="KW-0732">Signal</keyword>
<dbReference type="InterPro" id="IPR055356">
    <property type="entry name" value="ZP-N"/>
</dbReference>
<dbReference type="Gene3D" id="2.60.40.3210">
    <property type="entry name" value="Zona pellucida, ZP-N domain"/>
    <property type="match status" value="1"/>
</dbReference>
<dbReference type="PANTHER" id="PTHR23343">
    <property type="entry name" value="ZONA PELLUCIDA SPERM-BINDING PROTEIN"/>
    <property type="match status" value="1"/>
</dbReference>
<comment type="caution">
    <text evidence="8">The sequence shown here is derived from an EMBL/GenBank/DDBJ whole genome shotgun (WGS) entry which is preliminary data.</text>
</comment>
<keyword evidence="9" id="KW-1185">Reference proteome</keyword>
<keyword evidence="6" id="KW-0472">Membrane</keyword>
<dbReference type="PROSITE" id="PS51034">
    <property type="entry name" value="ZP_2"/>
    <property type="match status" value="1"/>
</dbReference>
<keyword evidence="6" id="KW-0812">Transmembrane</keyword>
<feature type="domain" description="ZP" evidence="7">
    <location>
        <begin position="149"/>
        <end position="354"/>
    </location>
</feature>
<dbReference type="InterPro" id="IPR051148">
    <property type="entry name" value="Zona_Pellucida_Domain_gp"/>
</dbReference>
<proteinExistence type="predicted"/>